<keyword evidence="5" id="KW-0297">G-protein coupled receptor</keyword>
<dbReference type="InterPro" id="IPR017978">
    <property type="entry name" value="GPCR_3_C"/>
</dbReference>
<name>A0ABM1EY64_PRICU</name>
<feature type="transmembrane region" description="Helical" evidence="10">
    <location>
        <begin position="205"/>
        <end position="225"/>
    </location>
</feature>
<evidence type="ECO:0000313" key="13">
    <source>
        <dbReference type="RefSeq" id="XP_014677135.1"/>
    </source>
</evidence>
<evidence type="ECO:0000259" key="11">
    <source>
        <dbReference type="PROSITE" id="PS50259"/>
    </source>
</evidence>
<feature type="region of interest" description="Disordered" evidence="9">
    <location>
        <begin position="409"/>
        <end position="435"/>
    </location>
</feature>
<feature type="domain" description="G-protein coupled receptors family 3 profile" evidence="11">
    <location>
        <begin position="141"/>
        <end position="406"/>
    </location>
</feature>
<feature type="transmembrane region" description="Helical" evidence="10">
    <location>
        <begin position="254"/>
        <end position="274"/>
    </location>
</feature>
<protein>
    <submittedName>
        <fullName evidence="13">Metabotropic glutamate receptor-like</fullName>
    </submittedName>
</protein>
<dbReference type="InterPro" id="IPR017979">
    <property type="entry name" value="GPCR_3_CS"/>
</dbReference>
<keyword evidence="8" id="KW-0807">Transducer</keyword>
<feature type="transmembrane region" description="Helical" evidence="10">
    <location>
        <begin position="360"/>
        <end position="383"/>
    </location>
</feature>
<feature type="transmembrane region" description="Helical" evidence="10">
    <location>
        <begin position="179"/>
        <end position="199"/>
    </location>
</feature>
<evidence type="ECO:0000256" key="9">
    <source>
        <dbReference type="SAM" id="MobiDB-lite"/>
    </source>
</evidence>
<keyword evidence="6 10" id="KW-0472">Membrane</keyword>
<keyword evidence="7" id="KW-0325">Glycoprotein</keyword>
<dbReference type="PROSITE" id="PS50259">
    <property type="entry name" value="G_PROTEIN_RECEP_F3_4"/>
    <property type="match status" value="1"/>
</dbReference>
<evidence type="ECO:0000256" key="2">
    <source>
        <dbReference type="ARBA" id="ARBA00022475"/>
    </source>
</evidence>
<keyword evidence="5" id="KW-0675">Receptor</keyword>
<dbReference type="PANTHER" id="PTHR24060">
    <property type="entry name" value="METABOTROPIC GLUTAMATE RECEPTOR"/>
    <property type="match status" value="1"/>
</dbReference>
<evidence type="ECO:0000256" key="8">
    <source>
        <dbReference type="ARBA" id="ARBA00023224"/>
    </source>
</evidence>
<dbReference type="InterPro" id="IPR000337">
    <property type="entry name" value="GPCR_3"/>
</dbReference>
<dbReference type="Pfam" id="PF00003">
    <property type="entry name" value="7tm_3"/>
    <property type="match status" value="1"/>
</dbReference>
<feature type="transmembrane region" description="Helical" evidence="10">
    <location>
        <begin position="334"/>
        <end position="354"/>
    </location>
</feature>
<evidence type="ECO:0000256" key="5">
    <source>
        <dbReference type="ARBA" id="ARBA00023040"/>
    </source>
</evidence>
<feature type="transmembrane region" description="Helical" evidence="10">
    <location>
        <begin position="299"/>
        <end position="322"/>
    </location>
</feature>
<reference evidence="13" key="1">
    <citation type="submission" date="2025-08" db="UniProtKB">
        <authorList>
            <consortium name="RefSeq"/>
        </authorList>
    </citation>
    <scope>IDENTIFICATION</scope>
</reference>
<comment type="subcellular location">
    <subcellularLocation>
        <location evidence="1">Cell membrane</location>
        <topology evidence="1">Multi-pass membrane protein</topology>
    </subcellularLocation>
</comment>
<dbReference type="Pfam" id="PF07562">
    <property type="entry name" value="NCD3G"/>
    <property type="match status" value="1"/>
</dbReference>
<dbReference type="InterPro" id="IPR011500">
    <property type="entry name" value="GPCR_3_9-Cys_dom"/>
</dbReference>
<dbReference type="RefSeq" id="XP_014677135.1">
    <property type="nucleotide sequence ID" value="XM_014821649.1"/>
</dbReference>
<accession>A0ABM1EY64</accession>
<dbReference type="InterPro" id="IPR050726">
    <property type="entry name" value="mGluR"/>
</dbReference>
<dbReference type="InterPro" id="IPR038550">
    <property type="entry name" value="GPCR_3_9-Cys_sf"/>
</dbReference>
<evidence type="ECO:0000256" key="7">
    <source>
        <dbReference type="ARBA" id="ARBA00023180"/>
    </source>
</evidence>
<keyword evidence="3 10" id="KW-0812">Transmembrane</keyword>
<evidence type="ECO:0000256" key="4">
    <source>
        <dbReference type="ARBA" id="ARBA00022989"/>
    </source>
</evidence>
<evidence type="ECO:0000256" key="3">
    <source>
        <dbReference type="ARBA" id="ARBA00022692"/>
    </source>
</evidence>
<dbReference type="Gene3D" id="2.10.50.30">
    <property type="entry name" value="GPCR, family 3, nine cysteines domain"/>
    <property type="match status" value="1"/>
</dbReference>
<keyword evidence="12" id="KW-1185">Reference proteome</keyword>
<organism evidence="12 13">
    <name type="scientific">Priapulus caudatus</name>
    <name type="common">Priapulid worm</name>
    <dbReference type="NCBI Taxonomy" id="37621"/>
    <lineage>
        <taxon>Eukaryota</taxon>
        <taxon>Metazoa</taxon>
        <taxon>Ecdysozoa</taxon>
        <taxon>Scalidophora</taxon>
        <taxon>Priapulida</taxon>
        <taxon>Priapulimorpha</taxon>
        <taxon>Priapulimorphida</taxon>
        <taxon>Priapulidae</taxon>
        <taxon>Priapulus</taxon>
    </lineage>
</organism>
<sequence>LAGTEFHFALNALGEQTGDGIARYNIIHFRRNVVNSTYEWVKVGKYYNGLLTLNMSEVRFRVAEPAIPLSACSPPCGKSQKKTFQMEGDICCWYCVNCSQYQIPINSQQECFQCPNGFLPSEDRNACIAIPENYLHYDSVWAISVMCFSTIGIGVTGFVFAVFVKYSNTPVVKASGRELSFVLLAGILLCYAQTFLLVFKPTDVFCTASMFGVGFSFSVCYAALLTKTNRIARIFNSGKRSAKRPSFISPKSQILICFGLVSVQVLVSGIWMFVSPPSAEHLYPTEESNELICSASKDATYMIVCAYPVCLMVVCTLYAVLTRKIPEAFNESKFIGFTMYTTCILWLAFVPIYLSTQGNLTVRIITMCIVVSLSGTVSLICLFTPKMYIIVMHPERNVRQSMMTKPASAATSSYTKQPSNVHQTSSSYRVDSGTQSDDLELTQRLCPAGSYSSISRSTSATQTVSNYSENGITCSTQTLNSVKLPDGDVGEGDVLL</sequence>
<proteinExistence type="predicted"/>
<evidence type="ECO:0000256" key="1">
    <source>
        <dbReference type="ARBA" id="ARBA00004651"/>
    </source>
</evidence>
<evidence type="ECO:0000256" key="10">
    <source>
        <dbReference type="SAM" id="Phobius"/>
    </source>
</evidence>
<dbReference type="PROSITE" id="PS00981">
    <property type="entry name" value="G_PROTEIN_RECEP_F3_3"/>
    <property type="match status" value="1"/>
</dbReference>
<dbReference type="GeneID" id="106817003"/>
<feature type="transmembrane region" description="Helical" evidence="10">
    <location>
        <begin position="140"/>
        <end position="167"/>
    </location>
</feature>
<dbReference type="InterPro" id="IPR000162">
    <property type="entry name" value="GPCR_3_mtglu_rcpt"/>
</dbReference>
<evidence type="ECO:0000313" key="12">
    <source>
        <dbReference type="Proteomes" id="UP000695022"/>
    </source>
</evidence>
<dbReference type="PRINTS" id="PR00248">
    <property type="entry name" value="GPCRMGR"/>
</dbReference>
<dbReference type="CDD" id="cd15045">
    <property type="entry name" value="7tmC_mGluRs"/>
    <property type="match status" value="1"/>
</dbReference>
<keyword evidence="2" id="KW-1003">Cell membrane</keyword>
<feature type="non-terminal residue" evidence="13">
    <location>
        <position position="1"/>
    </location>
</feature>
<evidence type="ECO:0000256" key="6">
    <source>
        <dbReference type="ARBA" id="ARBA00023136"/>
    </source>
</evidence>
<dbReference type="Proteomes" id="UP000695022">
    <property type="component" value="Unplaced"/>
</dbReference>
<gene>
    <name evidence="13" type="primary">LOC106817003</name>
</gene>
<dbReference type="PRINTS" id="PR00593">
    <property type="entry name" value="MTABOTROPICR"/>
</dbReference>
<keyword evidence="4 10" id="KW-1133">Transmembrane helix</keyword>